<organism evidence="2 3">
    <name type="scientific">Panagrolaimus davidi</name>
    <dbReference type="NCBI Taxonomy" id="227884"/>
    <lineage>
        <taxon>Eukaryota</taxon>
        <taxon>Metazoa</taxon>
        <taxon>Ecdysozoa</taxon>
        <taxon>Nematoda</taxon>
        <taxon>Chromadorea</taxon>
        <taxon>Rhabditida</taxon>
        <taxon>Tylenchina</taxon>
        <taxon>Panagrolaimomorpha</taxon>
        <taxon>Panagrolaimoidea</taxon>
        <taxon>Panagrolaimidae</taxon>
        <taxon>Panagrolaimus</taxon>
    </lineage>
</organism>
<protein>
    <submittedName>
        <fullName evidence="3">7TM GPCR serpentine receptor class x (Srx) domain-containing protein</fullName>
    </submittedName>
</protein>
<feature type="transmembrane region" description="Helical" evidence="1">
    <location>
        <begin position="6"/>
        <end position="25"/>
    </location>
</feature>
<reference evidence="3" key="1">
    <citation type="submission" date="2022-11" db="UniProtKB">
        <authorList>
            <consortium name="WormBaseParasite"/>
        </authorList>
    </citation>
    <scope>IDENTIFICATION</scope>
</reference>
<evidence type="ECO:0000313" key="3">
    <source>
        <dbReference type="WBParaSite" id="PDA_v2.g19930.t1"/>
    </source>
</evidence>
<feature type="transmembrane region" description="Helical" evidence="1">
    <location>
        <begin position="45"/>
        <end position="76"/>
    </location>
</feature>
<keyword evidence="1" id="KW-0472">Membrane</keyword>
<sequence>MGTFKPAIYLLISSFCTSMIVFKLAKQAKFQLKHNPRDFFNSARITIVIVSQTTINFLVFSVFFINSFLTIVGLFYSPLVPIPVITTKLYVDGKNYTGYIDFRFPLWVDGRFGLTSTVGQQALSQTRILIESLITLFVMTGYREAIVKIFQKIYLLIRNPRKFIGSFKRTSPQTSWT</sequence>
<dbReference type="AlphaFoldDB" id="A0A914PN40"/>
<evidence type="ECO:0000313" key="2">
    <source>
        <dbReference type="Proteomes" id="UP000887578"/>
    </source>
</evidence>
<keyword evidence="1" id="KW-0812">Transmembrane</keyword>
<keyword evidence="1" id="KW-1133">Transmembrane helix</keyword>
<dbReference type="Proteomes" id="UP000887578">
    <property type="component" value="Unplaced"/>
</dbReference>
<accession>A0A914PN40</accession>
<name>A0A914PN40_9BILA</name>
<keyword evidence="2" id="KW-1185">Reference proteome</keyword>
<evidence type="ECO:0000256" key="1">
    <source>
        <dbReference type="SAM" id="Phobius"/>
    </source>
</evidence>
<dbReference type="WBParaSite" id="PDA_v2.g19930.t1">
    <property type="protein sequence ID" value="PDA_v2.g19930.t1"/>
    <property type="gene ID" value="PDA_v2.g19930"/>
</dbReference>
<proteinExistence type="predicted"/>